<dbReference type="InterPro" id="IPR032710">
    <property type="entry name" value="NTF2-like_dom_sf"/>
</dbReference>
<dbReference type="Gene3D" id="3.10.450.50">
    <property type="match status" value="1"/>
</dbReference>
<dbReference type="OrthoDB" id="5196031at2"/>
<evidence type="ECO:0000313" key="3">
    <source>
        <dbReference type="Proteomes" id="UP000248039"/>
    </source>
</evidence>
<dbReference type="RefSeq" id="WP_110672722.1">
    <property type="nucleotide sequence ID" value="NZ_PYBW01000128.1"/>
</dbReference>
<dbReference type="Gene3D" id="3.40.50.1110">
    <property type="entry name" value="SGNH hydrolase"/>
    <property type="match status" value="1"/>
</dbReference>
<name>A0A2V4MV10_9ACTN</name>
<protein>
    <recommendedName>
        <fullName evidence="1">SGNH hydrolase-type esterase domain-containing protein</fullName>
    </recommendedName>
</protein>
<dbReference type="GO" id="GO:0030638">
    <property type="term" value="P:polyketide metabolic process"/>
    <property type="evidence" value="ECO:0007669"/>
    <property type="project" value="InterPro"/>
</dbReference>
<keyword evidence="3" id="KW-1185">Reference proteome</keyword>
<reference evidence="2 3" key="1">
    <citation type="submission" date="2018-03" db="EMBL/GenBank/DDBJ databases">
        <title>Bioinformatic expansion and discovery of thiopeptide antibiotics.</title>
        <authorList>
            <person name="Schwalen C.J."/>
            <person name="Hudson G.A."/>
            <person name="Mitchell D.A."/>
        </authorList>
    </citation>
    <scope>NUCLEOTIDE SEQUENCE [LARGE SCALE GENOMIC DNA]</scope>
    <source>
        <strain evidence="2 3">ATCC 21389</strain>
    </source>
</reference>
<gene>
    <name evidence="2" type="ORF">C7C46_28005</name>
</gene>
<dbReference type="SUPFAM" id="SSF54427">
    <property type="entry name" value="NTF2-like"/>
    <property type="match status" value="1"/>
</dbReference>
<dbReference type="InterPro" id="IPR036514">
    <property type="entry name" value="SGNH_hydro_sf"/>
</dbReference>
<dbReference type="SUPFAM" id="SSF52266">
    <property type="entry name" value="SGNH hydrolase"/>
    <property type="match status" value="1"/>
</dbReference>
<accession>A0A2V4MV10</accession>
<comment type="caution">
    <text evidence="2">The sequence shown here is derived from an EMBL/GenBank/DDBJ whole genome shotgun (WGS) entry which is preliminary data.</text>
</comment>
<dbReference type="InterPro" id="IPR009959">
    <property type="entry name" value="Cyclase_SnoaL-like"/>
</dbReference>
<proteinExistence type="predicted"/>
<sequence length="330" mass="35487">MIKDLRVSFIGDSFVQGLGDPEYRGWVGRVLQRLSLGEAGAFNLGIRRNSSRDVLARWRTEVGARLLDGADNRLVLSVGSNDAMPDENGAPRVDRADFLRNVTAVLTGAQELGIRVLVVGPPPVMVGGPEHLARLLTVVPELAALCAAHGVPFVDVTRALVEDPVWVAEATAGDGAHPGAGGYGRLADLVLAGGFGAWLTGEPEEERNAEAVRRYLRVFETRAVDELAELVAEDVLVHGAGFHGRGRHLPEGAILTPGLSNCRVQVDDLVAAGDRVTVAYTQDRSGRDATMTGVKSYRLAQSRIVEFWGETDLYGLLRRLDLAPAQLPEF</sequence>
<dbReference type="EMBL" id="PYBW01000128">
    <property type="protein sequence ID" value="PYC69529.1"/>
    <property type="molecule type" value="Genomic_DNA"/>
</dbReference>
<evidence type="ECO:0000313" key="2">
    <source>
        <dbReference type="EMBL" id="PYC69529.1"/>
    </source>
</evidence>
<organism evidence="2 3">
    <name type="scientific">Streptomyces tateyamensis</name>
    <dbReference type="NCBI Taxonomy" id="565073"/>
    <lineage>
        <taxon>Bacteria</taxon>
        <taxon>Bacillati</taxon>
        <taxon>Actinomycetota</taxon>
        <taxon>Actinomycetes</taxon>
        <taxon>Kitasatosporales</taxon>
        <taxon>Streptomycetaceae</taxon>
        <taxon>Streptomyces</taxon>
    </lineage>
</organism>
<dbReference type="Pfam" id="PF07366">
    <property type="entry name" value="SnoaL"/>
    <property type="match status" value="1"/>
</dbReference>
<dbReference type="Pfam" id="PF13472">
    <property type="entry name" value="Lipase_GDSL_2"/>
    <property type="match status" value="1"/>
</dbReference>
<feature type="domain" description="SGNH hydrolase-type esterase" evidence="1">
    <location>
        <begin position="9"/>
        <end position="183"/>
    </location>
</feature>
<evidence type="ECO:0000259" key="1">
    <source>
        <dbReference type="Pfam" id="PF13472"/>
    </source>
</evidence>
<dbReference type="AlphaFoldDB" id="A0A2V4MV10"/>
<dbReference type="Proteomes" id="UP000248039">
    <property type="component" value="Unassembled WGS sequence"/>
</dbReference>
<dbReference type="InterPro" id="IPR013830">
    <property type="entry name" value="SGNH_hydro"/>
</dbReference>